<comment type="caution">
    <text evidence="10">The sequence shown here is derived from an EMBL/GenBank/DDBJ whole genome shotgun (WGS) entry which is preliminary data.</text>
</comment>
<evidence type="ECO:0000256" key="1">
    <source>
        <dbReference type="ARBA" id="ARBA00004167"/>
    </source>
</evidence>
<feature type="chain" id="PRO_5019825791" description="Leucine-rich repeat-containing N-terminal plant-type domain-containing protein" evidence="8">
    <location>
        <begin position="20"/>
        <end position="131"/>
    </location>
</feature>
<evidence type="ECO:0000256" key="3">
    <source>
        <dbReference type="ARBA" id="ARBA00022692"/>
    </source>
</evidence>
<keyword evidence="3" id="KW-0812">Transmembrane</keyword>
<organism evidence="10 11">
    <name type="scientific">Malus domestica</name>
    <name type="common">Apple</name>
    <name type="synonym">Pyrus malus</name>
    <dbReference type="NCBI Taxonomy" id="3750"/>
    <lineage>
        <taxon>Eukaryota</taxon>
        <taxon>Viridiplantae</taxon>
        <taxon>Streptophyta</taxon>
        <taxon>Embryophyta</taxon>
        <taxon>Tracheophyta</taxon>
        <taxon>Spermatophyta</taxon>
        <taxon>Magnoliopsida</taxon>
        <taxon>eudicotyledons</taxon>
        <taxon>Gunneridae</taxon>
        <taxon>Pentapetalae</taxon>
        <taxon>rosids</taxon>
        <taxon>fabids</taxon>
        <taxon>Rosales</taxon>
        <taxon>Rosaceae</taxon>
        <taxon>Amygdaloideae</taxon>
        <taxon>Maleae</taxon>
        <taxon>Malus</taxon>
    </lineage>
</organism>
<keyword evidence="4 8" id="KW-0732">Signal</keyword>
<gene>
    <name evidence="10" type="ORF">DVH24_013975</name>
</gene>
<dbReference type="Pfam" id="PF08263">
    <property type="entry name" value="LRRNT_2"/>
    <property type="match status" value="1"/>
</dbReference>
<dbReference type="AlphaFoldDB" id="A0A498JC76"/>
<dbReference type="InterPro" id="IPR013210">
    <property type="entry name" value="LRR_N_plant-typ"/>
</dbReference>
<evidence type="ECO:0000313" key="10">
    <source>
        <dbReference type="EMBL" id="RXH93399.1"/>
    </source>
</evidence>
<keyword evidence="5" id="KW-0677">Repeat</keyword>
<dbReference type="InterPro" id="IPR001611">
    <property type="entry name" value="Leu-rich_rpt"/>
</dbReference>
<dbReference type="InterPro" id="IPR032675">
    <property type="entry name" value="LRR_dom_sf"/>
</dbReference>
<name>A0A498JC76_MALDO</name>
<evidence type="ECO:0000313" key="11">
    <source>
        <dbReference type="Proteomes" id="UP000290289"/>
    </source>
</evidence>
<dbReference type="EMBL" id="RDQH01000333">
    <property type="protein sequence ID" value="RXH93399.1"/>
    <property type="molecule type" value="Genomic_DNA"/>
</dbReference>
<proteinExistence type="predicted"/>
<comment type="subcellular location">
    <subcellularLocation>
        <location evidence="1">Membrane</location>
        <topology evidence="1">Single-pass membrane protein</topology>
    </subcellularLocation>
</comment>
<dbReference type="Proteomes" id="UP000290289">
    <property type="component" value="Chromosome 7"/>
</dbReference>
<dbReference type="Gene3D" id="3.80.10.10">
    <property type="entry name" value="Ribonuclease Inhibitor"/>
    <property type="match status" value="1"/>
</dbReference>
<sequence>MMLLLLQIALLLVPEVVHCLNQDELSLPALKFAIETDQTRIHDFWSKSDPTPCHWHGVACTGNQVTDLLLTNKRLTGYIPSELGQLNSLKRLNLSNKNFSMPIPAHLFNVAALTSLDLSNNSLVGPIQDQI</sequence>
<dbReference type="Pfam" id="PF00560">
    <property type="entry name" value="LRR_1"/>
    <property type="match status" value="2"/>
</dbReference>
<dbReference type="PANTHER" id="PTHR48060">
    <property type="entry name" value="DNA DAMAGE-REPAIR/TOLERATION PROTEIN DRT100"/>
    <property type="match status" value="1"/>
</dbReference>
<evidence type="ECO:0000256" key="5">
    <source>
        <dbReference type="ARBA" id="ARBA00022737"/>
    </source>
</evidence>
<keyword evidence="7" id="KW-0472">Membrane</keyword>
<dbReference type="GO" id="GO:0016020">
    <property type="term" value="C:membrane"/>
    <property type="evidence" value="ECO:0007669"/>
    <property type="project" value="UniProtKB-SubCell"/>
</dbReference>
<keyword evidence="11" id="KW-1185">Reference proteome</keyword>
<reference evidence="10 11" key="1">
    <citation type="submission" date="2018-10" db="EMBL/GenBank/DDBJ databases">
        <title>A high-quality apple genome assembly.</title>
        <authorList>
            <person name="Hu J."/>
        </authorList>
    </citation>
    <scope>NUCLEOTIDE SEQUENCE [LARGE SCALE GENOMIC DNA]</scope>
    <source>
        <strain evidence="11">cv. HFTH1</strain>
        <tissue evidence="10">Young leaf</tissue>
    </source>
</reference>
<keyword evidence="6" id="KW-1133">Transmembrane helix</keyword>
<evidence type="ECO:0000256" key="7">
    <source>
        <dbReference type="ARBA" id="ARBA00023136"/>
    </source>
</evidence>
<protein>
    <recommendedName>
        <fullName evidence="9">Leucine-rich repeat-containing N-terminal plant-type domain-containing protein</fullName>
    </recommendedName>
</protein>
<dbReference type="STRING" id="3750.A0A498JC76"/>
<accession>A0A498JC76</accession>
<evidence type="ECO:0000256" key="4">
    <source>
        <dbReference type="ARBA" id="ARBA00022729"/>
    </source>
</evidence>
<evidence type="ECO:0000256" key="8">
    <source>
        <dbReference type="SAM" id="SignalP"/>
    </source>
</evidence>
<evidence type="ECO:0000256" key="2">
    <source>
        <dbReference type="ARBA" id="ARBA00022614"/>
    </source>
</evidence>
<dbReference type="FunFam" id="3.80.10.10:FF:000129">
    <property type="entry name" value="Leucine-rich repeat receptor-like kinase"/>
    <property type="match status" value="1"/>
</dbReference>
<dbReference type="SUPFAM" id="SSF52058">
    <property type="entry name" value="L domain-like"/>
    <property type="match status" value="1"/>
</dbReference>
<evidence type="ECO:0000256" key="6">
    <source>
        <dbReference type="ARBA" id="ARBA00022989"/>
    </source>
</evidence>
<dbReference type="InterPro" id="IPR053211">
    <property type="entry name" value="DNA_repair-toleration"/>
</dbReference>
<dbReference type="PANTHER" id="PTHR48060:SF21">
    <property type="entry name" value="L DOMAIN-LIKE PROTEIN"/>
    <property type="match status" value="1"/>
</dbReference>
<evidence type="ECO:0000259" key="9">
    <source>
        <dbReference type="Pfam" id="PF08263"/>
    </source>
</evidence>
<feature type="signal peptide" evidence="8">
    <location>
        <begin position="1"/>
        <end position="19"/>
    </location>
</feature>
<feature type="domain" description="Leucine-rich repeat-containing N-terminal plant-type" evidence="9">
    <location>
        <begin position="20"/>
        <end position="61"/>
    </location>
</feature>
<keyword evidence="2" id="KW-0433">Leucine-rich repeat</keyword>